<feature type="transmembrane region" description="Helical" evidence="1">
    <location>
        <begin position="31"/>
        <end position="51"/>
    </location>
</feature>
<keyword evidence="1" id="KW-0812">Transmembrane</keyword>
<keyword evidence="3" id="KW-1185">Reference proteome</keyword>
<keyword evidence="1" id="KW-1133">Transmembrane helix</keyword>
<gene>
    <name evidence="2" type="ORF">NEF87_002713</name>
</gene>
<organism evidence="2 3">
    <name type="scientific">Candidatus Lokiarchaeum ossiferum</name>
    <dbReference type="NCBI Taxonomy" id="2951803"/>
    <lineage>
        <taxon>Archaea</taxon>
        <taxon>Promethearchaeati</taxon>
        <taxon>Promethearchaeota</taxon>
        <taxon>Promethearchaeia</taxon>
        <taxon>Promethearchaeales</taxon>
        <taxon>Promethearchaeaceae</taxon>
        <taxon>Candidatus Lokiarchaeum</taxon>
    </lineage>
</organism>
<protein>
    <recommendedName>
        <fullName evidence="4">Prepilin type IV endopeptidase peptidase domain-containing protein</fullName>
    </recommendedName>
</protein>
<dbReference type="Gene3D" id="1.20.120.1220">
    <property type="match status" value="1"/>
</dbReference>
<evidence type="ECO:0000313" key="3">
    <source>
        <dbReference type="Proteomes" id="UP001208689"/>
    </source>
</evidence>
<keyword evidence="1" id="KW-0472">Membrane</keyword>
<name>A0ABY6HSU4_9ARCH</name>
<feature type="transmembrane region" description="Helical" evidence="1">
    <location>
        <begin position="57"/>
        <end position="75"/>
    </location>
</feature>
<feature type="transmembrane region" description="Helical" evidence="1">
    <location>
        <begin position="114"/>
        <end position="131"/>
    </location>
</feature>
<evidence type="ECO:0008006" key="4">
    <source>
        <dbReference type="Google" id="ProtNLM"/>
    </source>
</evidence>
<sequence>MWSYESEQILLLSYFLLLVIISIEDCVFGKIFNFTIIWGILLRIFFFFSYNEKITPSIGKMFQNFIIVIIFFILWNKNIIGGGDLKTILLFLFYISAHSNKHTIIFPYQLFDRVQFFISFFMIIFFSKLIQKKKKHSPIFKLGPIFLISMSIAILF</sequence>
<evidence type="ECO:0000313" key="2">
    <source>
        <dbReference type="EMBL" id="UYP46428.1"/>
    </source>
</evidence>
<feature type="transmembrane region" description="Helical" evidence="1">
    <location>
        <begin position="138"/>
        <end position="155"/>
    </location>
</feature>
<dbReference type="EMBL" id="CP104013">
    <property type="protein sequence ID" value="UYP46428.1"/>
    <property type="molecule type" value="Genomic_DNA"/>
</dbReference>
<feature type="transmembrane region" description="Helical" evidence="1">
    <location>
        <begin position="6"/>
        <end position="24"/>
    </location>
</feature>
<dbReference type="Proteomes" id="UP001208689">
    <property type="component" value="Chromosome"/>
</dbReference>
<evidence type="ECO:0000256" key="1">
    <source>
        <dbReference type="SAM" id="Phobius"/>
    </source>
</evidence>
<accession>A0ABY6HSU4</accession>
<proteinExistence type="predicted"/>
<reference evidence="2" key="1">
    <citation type="submission" date="2022-09" db="EMBL/GenBank/DDBJ databases">
        <title>Actin cytoskeleton and complex cell architecture in an #Asgard archaeon.</title>
        <authorList>
            <person name="Ponce Toledo R.I."/>
            <person name="Schleper C."/>
            <person name="Rodrigues Oliveira T."/>
            <person name="Wollweber F."/>
            <person name="Xu J."/>
            <person name="Rittmann S."/>
            <person name="Klingl A."/>
            <person name="Pilhofer M."/>
        </authorList>
    </citation>
    <scope>NUCLEOTIDE SEQUENCE</scope>
    <source>
        <strain evidence="2">B-35</strain>
    </source>
</reference>